<keyword evidence="4" id="KW-1185">Reference proteome</keyword>
<feature type="domain" description="GH18" evidence="2">
    <location>
        <begin position="14"/>
        <end position="327"/>
    </location>
</feature>
<dbReference type="AlphaFoldDB" id="A0A6A5WBL8"/>
<proteinExistence type="predicted"/>
<dbReference type="Pfam" id="PF00704">
    <property type="entry name" value="Glyco_hydro_18"/>
    <property type="match status" value="1"/>
</dbReference>
<dbReference type="PROSITE" id="PS51910">
    <property type="entry name" value="GH18_2"/>
    <property type="match status" value="1"/>
</dbReference>
<dbReference type="InterPro" id="IPR001223">
    <property type="entry name" value="Glyco_hydro18_cat"/>
</dbReference>
<dbReference type="InterPro" id="IPR017853">
    <property type="entry name" value="GH"/>
</dbReference>
<dbReference type="SUPFAM" id="SSF46934">
    <property type="entry name" value="UBA-like"/>
    <property type="match status" value="1"/>
</dbReference>
<accession>A0A6A5WBL8</accession>
<organism evidence="3 4">
    <name type="scientific">Amniculicola lignicola CBS 123094</name>
    <dbReference type="NCBI Taxonomy" id="1392246"/>
    <lineage>
        <taxon>Eukaryota</taxon>
        <taxon>Fungi</taxon>
        <taxon>Dikarya</taxon>
        <taxon>Ascomycota</taxon>
        <taxon>Pezizomycotina</taxon>
        <taxon>Dothideomycetes</taxon>
        <taxon>Pleosporomycetidae</taxon>
        <taxon>Pleosporales</taxon>
        <taxon>Amniculicolaceae</taxon>
        <taxon>Amniculicola</taxon>
    </lineage>
</organism>
<name>A0A6A5WBL8_9PLEO</name>
<dbReference type="OrthoDB" id="1732493at2759"/>
<dbReference type="Gene3D" id="1.10.8.10">
    <property type="entry name" value="DNA helicase RuvA subunit, C-terminal domain"/>
    <property type="match status" value="1"/>
</dbReference>
<evidence type="ECO:0000259" key="2">
    <source>
        <dbReference type="PROSITE" id="PS51910"/>
    </source>
</evidence>
<evidence type="ECO:0000259" key="1">
    <source>
        <dbReference type="PROSITE" id="PS50030"/>
    </source>
</evidence>
<sequence length="432" mass="46380">MPPVPKFLPQAQGPRLVVYAQTFHQDGTYISLLPLLTSNTGITHVIIAAIHINEDPNGLTLNDHSPDHEVFRQLWGEVRWLQGGGVKVMGMLGGAAKGSYGRLGGGEEDFERYYAPLKSMVDKYGLQGLDLDVEEETPLPVISHLIHRLRKDFGPAFLITMSPVATALLPDPKIPAHLRPPQAIVQGIRIPNPLHPTLPHLSGFSYPELENSEAGREIAWYNAQFYCGWGDATSTHWYDGIVSAGWKPERVVMGVVGNPSNGAGHVPITKLREVCAKLRDKYPASGEEEGGGAGGKGGFGGVMGWEYFNCGTETEDAKAISALELGNETTQAGWVAALGNVLRAQEPPKLESAKPAFNISPEQLRQMMAGMASGGASAGAQVPEPAPAPAPWPEDSIKMLTELGFGRQDAVQALQATDGDVELAAGFLFEHQ</sequence>
<dbReference type="InterPro" id="IPR009060">
    <property type="entry name" value="UBA-like_sf"/>
</dbReference>
<reference evidence="3" key="1">
    <citation type="journal article" date="2020" name="Stud. Mycol.">
        <title>101 Dothideomycetes genomes: a test case for predicting lifestyles and emergence of pathogens.</title>
        <authorList>
            <person name="Haridas S."/>
            <person name="Albert R."/>
            <person name="Binder M."/>
            <person name="Bloem J."/>
            <person name="Labutti K."/>
            <person name="Salamov A."/>
            <person name="Andreopoulos B."/>
            <person name="Baker S."/>
            <person name="Barry K."/>
            <person name="Bills G."/>
            <person name="Bluhm B."/>
            <person name="Cannon C."/>
            <person name="Castanera R."/>
            <person name="Culley D."/>
            <person name="Daum C."/>
            <person name="Ezra D."/>
            <person name="Gonzalez J."/>
            <person name="Henrissat B."/>
            <person name="Kuo A."/>
            <person name="Liang C."/>
            <person name="Lipzen A."/>
            <person name="Lutzoni F."/>
            <person name="Magnuson J."/>
            <person name="Mondo S."/>
            <person name="Nolan M."/>
            <person name="Ohm R."/>
            <person name="Pangilinan J."/>
            <person name="Park H.-J."/>
            <person name="Ramirez L."/>
            <person name="Alfaro M."/>
            <person name="Sun H."/>
            <person name="Tritt A."/>
            <person name="Yoshinaga Y."/>
            <person name="Zwiers L.-H."/>
            <person name="Turgeon B."/>
            <person name="Goodwin S."/>
            <person name="Spatafora J."/>
            <person name="Crous P."/>
            <person name="Grigoriev I."/>
        </authorList>
    </citation>
    <scope>NUCLEOTIDE SEQUENCE</scope>
    <source>
        <strain evidence="3">CBS 123094</strain>
    </source>
</reference>
<protein>
    <submittedName>
        <fullName evidence="3">Glycoside hydrolase family 18 protein</fullName>
    </submittedName>
</protein>
<dbReference type="PROSITE" id="PS50030">
    <property type="entry name" value="UBA"/>
    <property type="match status" value="1"/>
</dbReference>
<dbReference type="GO" id="GO:0016787">
    <property type="term" value="F:hydrolase activity"/>
    <property type="evidence" value="ECO:0007669"/>
    <property type="project" value="UniProtKB-KW"/>
</dbReference>
<dbReference type="Pfam" id="PF00627">
    <property type="entry name" value="UBA"/>
    <property type="match status" value="1"/>
</dbReference>
<dbReference type="Proteomes" id="UP000799779">
    <property type="component" value="Unassembled WGS sequence"/>
</dbReference>
<dbReference type="SMART" id="SM00165">
    <property type="entry name" value="UBA"/>
    <property type="match status" value="1"/>
</dbReference>
<dbReference type="GO" id="GO:0005975">
    <property type="term" value="P:carbohydrate metabolic process"/>
    <property type="evidence" value="ECO:0007669"/>
    <property type="project" value="InterPro"/>
</dbReference>
<feature type="domain" description="UBA" evidence="1">
    <location>
        <begin position="391"/>
        <end position="431"/>
    </location>
</feature>
<gene>
    <name evidence="3" type="ORF">P154DRAFT_468087</name>
</gene>
<dbReference type="SUPFAM" id="SSF51445">
    <property type="entry name" value="(Trans)glycosidases"/>
    <property type="match status" value="1"/>
</dbReference>
<dbReference type="Gene3D" id="3.20.20.80">
    <property type="entry name" value="Glycosidases"/>
    <property type="match status" value="1"/>
</dbReference>
<dbReference type="InterPro" id="IPR015940">
    <property type="entry name" value="UBA"/>
</dbReference>
<dbReference type="EMBL" id="ML977597">
    <property type="protein sequence ID" value="KAF1999250.1"/>
    <property type="molecule type" value="Genomic_DNA"/>
</dbReference>
<evidence type="ECO:0000313" key="3">
    <source>
        <dbReference type="EMBL" id="KAF1999250.1"/>
    </source>
</evidence>
<evidence type="ECO:0000313" key="4">
    <source>
        <dbReference type="Proteomes" id="UP000799779"/>
    </source>
</evidence>
<keyword evidence="3" id="KW-0378">Hydrolase</keyword>
<dbReference type="CDD" id="cd14309">
    <property type="entry name" value="UBA_scDdi1_like"/>
    <property type="match status" value="1"/>
</dbReference>